<comment type="caution">
    <text evidence="1">The sequence shown here is derived from an EMBL/GenBank/DDBJ whole genome shotgun (WGS) entry which is preliminary data.</text>
</comment>
<evidence type="ECO:0000313" key="1">
    <source>
        <dbReference type="EMBL" id="KAF2157203.1"/>
    </source>
</evidence>
<organism evidence="1 2">
    <name type="scientific">Myriangium duriaei CBS 260.36</name>
    <dbReference type="NCBI Taxonomy" id="1168546"/>
    <lineage>
        <taxon>Eukaryota</taxon>
        <taxon>Fungi</taxon>
        <taxon>Dikarya</taxon>
        <taxon>Ascomycota</taxon>
        <taxon>Pezizomycotina</taxon>
        <taxon>Dothideomycetes</taxon>
        <taxon>Dothideomycetidae</taxon>
        <taxon>Myriangiales</taxon>
        <taxon>Myriangiaceae</taxon>
        <taxon>Myriangium</taxon>
    </lineage>
</organism>
<protein>
    <submittedName>
        <fullName evidence="1">Uncharacterized protein</fullName>
    </submittedName>
</protein>
<proteinExistence type="predicted"/>
<reference evidence="1" key="1">
    <citation type="journal article" date="2020" name="Stud. Mycol.">
        <title>101 Dothideomycetes genomes: a test case for predicting lifestyles and emergence of pathogens.</title>
        <authorList>
            <person name="Haridas S."/>
            <person name="Albert R."/>
            <person name="Binder M."/>
            <person name="Bloem J."/>
            <person name="Labutti K."/>
            <person name="Salamov A."/>
            <person name="Andreopoulos B."/>
            <person name="Baker S."/>
            <person name="Barry K."/>
            <person name="Bills G."/>
            <person name="Bluhm B."/>
            <person name="Cannon C."/>
            <person name="Castanera R."/>
            <person name="Culley D."/>
            <person name="Daum C."/>
            <person name="Ezra D."/>
            <person name="Gonzalez J."/>
            <person name="Henrissat B."/>
            <person name="Kuo A."/>
            <person name="Liang C."/>
            <person name="Lipzen A."/>
            <person name="Lutzoni F."/>
            <person name="Magnuson J."/>
            <person name="Mondo S."/>
            <person name="Nolan M."/>
            <person name="Ohm R."/>
            <person name="Pangilinan J."/>
            <person name="Park H.-J."/>
            <person name="Ramirez L."/>
            <person name="Alfaro M."/>
            <person name="Sun H."/>
            <person name="Tritt A."/>
            <person name="Yoshinaga Y."/>
            <person name="Zwiers L.-H."/>
            <person name="Turgeon B."/>
            <person name="Goodwin S."/>
            <person name="Spatafora J."/>
            <person name="Crous P."/>
            <person name="Grigoriev I."/>
        </authorList>
    </citation>
    <scope>NUCLEOTIDE SEQUENCE</scope>
    <source>
        <strain evidence="1">CBS 260.36</strain>
    </source>
</reference>
<dbReference type="Proteomes" id="UP000799439">
    <property type="component" value="Unassembled WGS sequence"/>
</dbReference>
<sequence>MPAFAAMEGCLLQVGTQPILLGIMHCFPFPCSIPDLYLSTQYPLPYSKPDLLCRPASPMQRMRKRLASPPIRMTLFPGQNAAK</sequence>
<accession>A0A9P4JDV9</accession>
<keyword evidence="2" id="KW-1185">Reference proteome</keyword>
<dbReference type="EMBL" id="ML996081">
    <property type="protein sequence ID" value="KAF2157203.1"/>
    <property type="molecule type" value="Genomic_DNA"/>
</dbReference>
<gene>
    <name evidence="1" type="ORF">K461DRAFT_12262</name>
</gene>
<name>A0A9P4JDV9_9PEZI</name>
<evidence type="ECO:0000313" key="2">
    <source>
        <dbReference type="Proteomes" id="UP000799439"/>
    </source>
</evidence>
<dbReference type="AlphaFoldDB" id="A0A9P4JDV9"/>